<dbReference type="Proteomes" id="UP000188268">
    <property type="component" value="Unassembled WGS sequence"/>
</dbReference>
<accession>A0A1R3HEQ2</accession>
<protein>
    <recommendedName>
        <fullName evidence="1">F-box domain-containing protein</fullName>
    </recommendedName>
</protein>
<dbReference type="Pfam" id="PF00646">
    <property type="entry name" value="F-box"/>
    <property type="match status" value="1"/>
</dbReference>
<dbReference type="EMBL" id="AWWV01012151">
    <property type="protein sequence ID" value="OMO68791.1"/>
    <property type="molecule type" value="Genomic_DNA"/>
</dbReference>
<dbReference type="Gramene" id="OMO68791">
    <property type="protein sequence ID" value="OMO68791"/>
    <property type="gene ID" value="CCACVL1_19828"/>
</dbReference>
<dbReference type="PANTHER" id="PTHR31111">
    <property type="entry name" value="BNAA05G37150D PROTEIN-RELATED"/>
    <property type="match status" value="1"/>
</dbReference>
<evidence type="ECO:0000313" key="2">
    <source>
        <dbReference type="EMBL" id="OMO68791.1"/>
    </source>
</evidence>
<dbReference type="InterPro" id="IPR013187">
    <property type="entry name" value="F-box-assoc_dom_typ3"/>
</dbReference>
<proteinExistence type="predicted"/>
<name>A0A1R3HEQ2_COCAP</name>
<dbReference type="STRING" id="210143.A0A1R3HEQ2"/>
<dbReference type="InterPro" id="IPR001810">
    <property type="entry name" value="F-box_dom"/>
</dbReference>
<feature type="domain" description="F-box" evidence="1">
    <location>
        <begin position="10"/>
        <end position="55"/>
    </location>
</feature>
<dbReference type="PANTHER" id="PTHR31111:SF136">
    <property type="entry name" value="F-BOX ASSOCIATED DOMAIN-CONTAINING PROTEIN"/>
    <property type="match status" value="1"/>
</dbReference>
<gene>
    <name evidence="2" type="ORF">CCACVL1_19828</name>
</gene>
<dbReference type="SUPFAM" id="SSF81383">
    <property type="entry name" value="F-box domain"/>
    <property type="match status" value="1"/>
</dbReference>
<dbReference type="PROSITE" id="PS50181">
    <property type="entry name" value="FBOX"/>
    <property type="match status" value="1"/>
</dbReference>
<dbReference type="OMA" id="LFIDECN"/>
<keyword evidence="3" id="KW-1185">Reference proteome</keyword>
<comment type="caution">
    <text evidence="2">The sequence shown here is derived from an EMBL/GenBank/DDBJ whole genome shotgun (WGS) entry which is preliminary data.</text>
</comment>
<dbReference type="Pfam" id="PF08268">
    <property type="entry name" value="FBA_3"/>
    <property type="match status" value="1"/>
</dbReference>
<organism evidence="2 3">
    <name type="scientific">Corchorus capsularis</name>
    <name type="common">Jute</name>
    <dbReference type="NCBI Taxonomy" id="210143"/>
    <lineage>
        <taxon>Eukaryota</taxon>
        <taxon>Viridiplantae</taxon>
        <taxon>Streptophyta</taxon>
        <taxon>Embryophyta</taxon>
        <taxon>Tracheophyta</taxon>
        <taxon>Spermatophyta</taxon>
        <taxon>Magnoliopsida</taxon>
        <taxon>eudicotyledons</taxon>
        <taxon>Gunneridae</taxon>
        <taxon>Pentapetalae</taxon>
        <taxon>rosids</taxon>
        <taxon>malvids</taxon>
        <taxon>Malvales</taxon>
        <taxon>Malvaceae</taxon>
        <taxon>Grewioideae</taxon>
        <taxon>Apeibeae</taxon>
        <taxon>Corchorus</taxon>
    </lineage>
</organism>
<evidence type="ECO:0000259" key="1">
    <source>
        <dbReference type="PROSITE" id="PS50181"/>
    </source>
</evidence>
<dbReference type="OrthoDB" id="5319261at2759"/>
<dbReference type="NCBIfam" id="TIGR01640">
    <property type="entry name" value="F_box_assoc_1"/>
    <property type="match status" value="1"/>
</dbReference>
<sequence length="354" mass="41382">MSSSQDQEINMVAEELPFDLLLDIFSRLPAKTLARFRCSSKTFLNHLTSPYFRQLHHQKSSKNPFLISLALSNQSADWRRSSTVLVRKDYVLSMIDHKGEPISQFHEKIEIDDRLSTKIFLLPSHQNLVCLSSTNRIYVFNPSKHEFVELPKGFNFDSRADMVGFGYVPSKDVYKVVRLFYKVFDYHNYYYDVGVEILTISNYNGSNNNNIIQSCSSWRVLDGEDLCRFVVEGKSVSVNGLIHWKINDYCCDREKGVEEILSFDLEDEKFLVLPFPRFAIEDASLQLVELRGNLWGSVSKFRGDDYIMDMWVLKDFDKFDWVKEYSINLDYFERFCGEVIGEMFNVINVNHKEE</sequence>
<dbReference type="InterPro" id="IPR036047">
    <property type="entry name" value="F-box-like_dom_sf"/>
</dbReference>
<evidence type="ECO:0000313" key="3">
    <source>
        <dbReference type="Proteomes" id="UP000188268"/>
    </source>
</evidence>
<dbReference type="AlphaFoldDB" id="A0A1R3HEQ2"/>
<dbReference type="InterPro" id="IPR017451">
    <property type="entry name" value="F-box-assoc_interact_dom"/>
</dbReference>
<reference evidence="2 3" key="1">
    <citation type="submission" date="2013-09" db="EMBL/GenBank/DDBJ databases">
        <title>Corchorus capsularis genome sequencing.</title>
        <authorList>
            <person name="Alam M."/>
            <person name="Haque M.S."/>
            <person name="Islam M.S."/>
            <person name="Emdad E.M."/>
            <person name="Islam M.M."/>
            <person name="Ahmed B."/>
            <person name="Halim A."/>
            <person name="Hossen Q.M.M."/>
            <person name="Hossain M.Z."/>
            <person name="Ahmed R."/>
            <person name="Khan M.M."/>
            <person name="Islam R."/>
            <person name="Rashid M.M."/>
            <person name="Khan S.A."/>
            <person name="Rahman M.S."/>
            <person name="Alam M."/>
        </authorList>
    </citation>
    <scope>NUCLEOTIDE SEQUENCE [LARGE SCALE GENOMIC DNA]</scope>
    <source>
        <strain evidence="3">cv. CVL-1</strain>
        <tissue evidence="2">Whole seedling</tissue>
    </source>
</reference>
<dbReference type="Gene3D" id="1.20.1280.50">
    <property type="match status" value="1"/>
</dbReference>